<evidence type="ECO:0000313" key="2">
    <source>
        <dbReference type="EMBL" id="KAF9874480.1"/>
    </source>
</evidence>
<feature type="region of interest" description="Disordered" evidence="1">
    <location>
        <begin position="15"/>
        <end position="99"/>
    </location>
</feature>
<dbReference type="EMBL" id="JAATWM020000026">
    <property type="protein sequence ID" value="KAF9874480.1"/>
    <property type="molecule type" value="Genomic_DNA"/>
</dbReference>
<name>A0A9P6I9H0_9PEZI</name>
<dbReference type="RefSeq" id="XP_038743941.1">
    <property type="nucleotide sequence ID" value="XM_038890758.1"/>
</dbReference>
<feature type="compositionally biased region" description="Polar residues" evidence="1">
    <location>
        <begin position="33"/>
        <end position="47"/>
    </location>
</feature>
<keyword evidence="3" id="KW-1185">Reference proteome</keyword>
<dbReference type="Proteomes" id="UP000781932">
    <property type="component" value="Unassembled WGS sequence"/>
</dbReference>
<evidence type="ECO:0000256" key="1">
    <source>
        <dbReference type="SAM" id="MobiDB-lite"/>
    </source>
</evidence>
<organism evidence="2 3">
    <name type="scientific">Colletotrichum karsti</name>
    <dbReference type="NCBI Taxonomy" id="1095194"/>
    <lineage>
        <taxon>Eukaryota</taxon>
        <taxon>Fungi</taxon>
        <taxon>Dikarya</taxon>
        <taxon>Ascomycota</taxon>
        <taxon>Pezizomycotina</taxon>
        <taxon>Sordariomycetes</taxon>
        <taxon>Hypocreomycetidae</taxon>
        <taxon>Glomerellales</taxon>
        <taxon>Glomerellaceae</taxon>
        <taxon>Colletotrichum</taxon>
        <taxon>Colletotrichum boninense species complex</taxon>
    </lineage>
</organism>
<protein>
    <submittedName>
        <fullName evidence="2">Uncharacterized protein</fullName>
    </submittedName>
</protein>
<reference evidence="2" key="1">
    <citation type="submission" date="2020-03" db="EMBL/GenBank/DDBJ databases">
        <authorList>
            <person name="He L."/>
        </authorList>
    </citation>
    <scope>NUCLEOTIDE SEQUENCE</scope>
    <source>
        <strain evidence="2">CkLH20</strain>
    </source>
</reference>
<proteinExistence type="predicted"/>
<dbReference type="GeneID" id="62163832"/>
<dbReference type="AlphaFoldDB" id="A0A9P6I9H0"/>
<evidence type="ECO:0000313" key="3">
    <source>
        <dbReference type="Proteomes" id="UP000781932"/>
    </source>
</evidence>
<sequence>MDPSDLDPEMAAAMGFSSFGMQPSAKKRKYNNRTDAVASSSSATGANQVALAPRAPPTTTSTSTTAPEAANTDEIALDSDDNEADRDAQDDDGGGASLYADPAVAPALAHAQSLIDELATRGGIAAGGGGENGVAPQPVATAPSGLPQRPNASWGTEMGAAPKTLTPRSLYQRNMRERNRNPPPPRLQHPGDKHWYEGYYDPRSNEDPWEVLELSMRGRAGEVASSSKRQAAGVP</sequence>
<feature type="compositionally biased region" description="Acidic residues" evidence="1">
    <location>
        <begin position="75"/>
        <end position="93"/>
    </location>
</feature>
<comment type="caution">
    <text evidence="2">The sequence shown here is derived from an EMBL/GenBank/DDBJ whole genome shotgun (WGS) entry which is preliminary data.</text>
</comment>
<gene>
    <name evidence="2" type="ORF">CkaCkLH20_08043</name>
</gene>
<accession>A0A9P6I9H0</accession>
<reference evidence="2" key="2">
    <citation type="submission" date="2020-11" db="EMBL/GenBank/DDBJ databases">
        <title>Whole genome sequencing of Colletotrichum sp.</title>
        <authorList>
            <person name="Li H."/>
        </authorList>
    </citation>
    <scope>NUCLEOTIDE SEQUENCE</scope>
    <source>
        <strain evidence="2">CkLH20</strain>
    </source>
</reference>
<feature type="compositionally biased region" description="Low complexity" evidence="1">
    <location>
        <begin position="50"/>
        <end position="70"/>
    </location>
</feature>
<dbReference type="OrthoDB" id="5419162at2759"/>
<feature type="region of interest" description="Disordered" evidence="1">
    <location>
        <begin position="122"/>
        <end position="194"/>
    </location>
</feature>